<name>A0AAE1P4C0_9EUCA</name>
<comment type="caution">
    <text evidence="2">The sequence shown here is derived from an EMBL/GenBank/DDBJ whole genome shotgun (WGS) entry which is preliminary data.</text>
</comment>
<dbReference type="EMBL" id="JAWZYT010003041">
    <property type="protein sequence ID" value="KAK4300521.1"/>
    <property type="molecule type" value="Genomic_DNA"/>
</dbReference>
<organism evidence="2 3">
    <name type="scientific">Petrolisthes manimaculis</name>
    <dbReference type="NCBI Taxonomy" id="1843537"/>
    <lineage>
        <taxon>Eukaryota</taxon>
        <taxon>Metazoa</taxon>
        <taxon>Ecdysozoa</taxon>
        <taxon>Arthropoda</taxon>
        <taxon>Crustacea</taxon>
        <taxon>Multicrustacea</taxon>
        <taxon>Malacostraca</taxon>
        <taxon>Eumalacostraca</taxon>
        <taxon>Eucarida</taxon>
        <taxon>Decapoda</taxon>
        <taxon>Pleocyemata</taxon>
        <taxon>Anomura</taxon>
        <taxon>Galatheoidea</taxon>
        <taxon>Porcellanidae</taxon>
        <taxon>Petrolisthes</taxon>
    </lineage>
</organism>
<protein>
    <submittedName>
        <fullName evidence="2">Uncharacterized protein</fullName>
    </submittedName>
</protein>
<sequence length="205" mass="22542">MEEQEDVSRDPQGKEGEIEQPDLEIEPLQDPSRRIALRGFRRRVSESARDSPIDGLSRLTRLGNGLRRRLSGSTRDVFSVPDEGTEEIKNITCKAGLRRHVSASMRDLILPGGIVRDGGGGGGEESEGLGRKLSRRLSLLAGSVASRADHTRGSLRARFPNLRRSRSFTVNVVLPDTTIRNARLGTLTLIRLYLWECAGCGDNAP</sequence>
<dbReference type="Proteomes" id="UP001292094">
    <property type="component" value="Unassembled WGS sequence"/>
</dbReference>
<feature type="compositionally biased region" description="Acidic residues" evidence="1">
    <location>
        <begin position="18"/>
        <end position="27"/>
    </location>
</feature>
<reference evidence="2" key="1">
    <citation type="submission" date="2023-11" db="EMBL/GenBank/DDBJ databases">
        <title>Genome assemblies of two species of porcelain crab, Petrolisthes cinctipes and Petrolisthes manimaculis (Anomura: Porcellanidae).</title>
        <authorList>
            <person name="Angst P."/>
        </authorList>
    </citation>
    <scope>NUCLEOTIDE SEQUENCE</scope>
    <source>
        <strain evidence="2">PB745_02</strain>
        <tissue evidence="2">Gill</tissue>
    </source>
</reference>
<proteinExistence type="predicted"/>
<evidence type="ECO:0000313" key="2">
    <source>
        <dbReference type="EMBL" id="KAK4300521.1"/>
    </source>
</evidence>
<dbReference type="AlphaFoldDB" id="A0AAE1P4C0"/>
<evidence type="ECO:0000256" key="1">
    <source>
        <dbReference type="SAM" id="MobiDB-lite"/>
    </source>
</evidence>
<accession>A0AAE1P4C0</accession>
<gene>
    <name evidence="2" type="ORF">Pmani_027270</name>
</gene>
<keyword evidence="3" id="KW-1185">Reference proteome</keyword>
<feature type="compositionally biased region" description="Basic and acidic residues" evidence="1">
    <location>
        <begin position="1"/>
        <end position="17"/>
    </location>
</feature>
<evidence type="ECO:0000313" key="3">
    <source>
        <dbReference type="Proteomes" id="UP001292094"/>
    </source>
</evidence>
<feature type="region of interest" description="Disordered" evidence="1">
    <location>
        <begin position="1"/>
        <end position="31"/>
    </location>
</feature>